<evidence type="ECO:0000259" key="6">
    <source>
        <dbReference type="PROSITE" id="PS51866"/>
    </source>
</evidence>
<organism evidence="7 8">
    <name type="scientific">Halodesulfurarchaeum formicicum</name>
    <dbReference type="NCBI Taxonomy" id="1873524"/>
    <lineage>
        <taxon>Archaea</taxon>
        <taxon>Methanobacteriati</taxon>
        <taxon>Methanobacteriota</taxon>
        <taxon>Stenosarchaea group</taxon>
        <taxon>Halobacteria</taxon>
        <taxon>Halobacteriales</taxon>
        <taxon>Halobacteriaceae</taxon>
        <taxon>Halodesulfurarchaeum</taxon>
    </lineage>
</organism>
<evidence type="ECO:0000256" key="3">
    <source>
        <dbReference type="ARBA" id="ARBA00022448"/>
    </source>
</evidence>
<evidence type="ECO:0000256" key="1">
    <source>
        <dbReference type="ARBA" id="ARBA00004202"/>
    </source>
</evidence>
<keyword evidence="4" id="KW-0500">Molybdenum</keyword>
<feature type="domain" description="Mop" evidence="6">
    <location>
        <begin position="159"/>
        <end position="225"/>
    </location>
</feature>
<dbReference type="RefSeq" id="WP_071933517.1">
    <property type="nucleotide sequence ID" value="NZ_CP016804.1"/>
</dbReference>
<comment type="similarity">
    <text evidence="2">Belongs to the ModE family.</text>
</comment>
<dbReference type="GO" id="GO:0003700">
    <property type="term" value="F:DNA-binding transcription factor activity"/>
    <property type="evidence" value="ECO:0007669"/>
    <property type="project" value="InterPro"/>
</dbReference>
<dbReference type="PANTHER" id="PTHR30432:SF1">
    <property type="entry name" value="DNA-BINDING TRANSCRIPTIONAL DUAL REGULATOR MODE"/>
    <property type="match status" value="1"/>
</dbReference>
<dbReference type="InterPro" id="IPR005116">
    <property type="entry name" value="Transp-assoc_OB_typ1"/>
</dbReference>
<comment type="subcellular location">
    <subcellularLocation>
        <location evidence="1">Cell membrane</location>
        <topology evidence="1">Peripheral membrane protein</topology>
    </subcellularLocation>
</comment>
<dbReference type="InterPro" id="IPR051815">
    <property type="entry name" value="Molybdate_resp_trans_reg"/>
</dbReference>
<keyword evidence="5" id="KW-0677">Repeat</keyword>
<evidence type="ECO:0000256" key="4">
    <source>
        <dbReference type="ARBA" id="ARBA00022505"/>
    </source>
</evidence>
<accession>A0A1J1AF53</accession>
<protein>
    <submittedName>
        <fullName evidence="7">Molybdenum-binding protein</fullName>
    </submittedName>
</protein>
<dbReference type="InterPro" id="IPR036390">
    <property type="entry name" value="WH_DNA-bd_sf"/>
</dbReference>
<sequence>MDPSFEAQLQEGEVVFTARDAALLEAIREAGSLNKAAAELGRSYARCQKRVTTLESAFGTLVERTRGGAGGGGSQVTDAGESLLQRFERLETGYAAVAEVTETVFEGTVTSRDGEIAEIETDAGLTRALVPPGVEEVAVGIRADAVTLHAPSDAPAAGGTSARNRFEGTVESITSGERVHQVDVDVGAPTPLTVLVTEKSRQRLGLEPGTPVVATVKATAVRCTNAGP</sequence>
<evidence type="ECO:0000313" key="7">
    <source>
        <dbReference type="EMBL" id="APE96427.1"/>
    </source>
</evidence>
<dbReference type="GO" id="GO:0030151">
    <property type="term" value="F:molybdenum ion binding"/>
    <property type="evidence" value="ECO:0007669"/>
    <property type="project" value="InterPro"/>
</dbReference>
<dbReference type="KEGG" id="hhsr:HSR6_1996"/>
<name>A0A1J1AF53_9EURY</name>
<dbReference type="Proteomes" id="UP000186165">
    <property type="component" value="Chromosome"/>
</dbReference>
<dbReference type="InterPro" id="IPR036388">
    <property type="entry name" value="WH-like_DNA-bd_sf"/>
</dbReference>
<dbReference type="SUPFAM" id="SSF50331">
    <property type="entry name" value="MOP-like"/>
    <property type="match status" value="1"/>
</dbReference>
<evidence type="ECO:0000256" key="2">
    <source>
        <dbReference type="ARBA" id="ARBA00008110"/>
    </source>
</evidence>
<evidence type="ECO:0000313" key="8">
    <source>
        <dbReference type="Proteomes" id="UP000186165"/>
    </source>
</evidence>
<dbReference type="OrthoDB" id="70912at2157"/>
<keyword evidence="3" id="KW-0813">Transport</keyword>
<dbReference type="PROSITE" id="PS51866">
    <property type="entry name" value="MOP"/>
    <property type="match status" value="1"/>
</dbReference>
<dbReference type="PIRSF" id="PIRSF005763">
    <property type="entry name" value="Txn_reg_ModE"/>
    <property type="match status" value="1"/>
</dbReference>
<dbReference type="Gene3D" id="1.10.10.10">
    <property type="entry name" value="Winged helix-like DNA-binding domain superfamily/Winged helix DNA-binding domain"/>
    <property type="match status" value="1"/>
</dbReference>
<gene>
    <name evidence="7" type="primary">modE</name>
    <name evidence="7" type="ORF">HSR6_1996</name>
</gene>
<dbReference type="GO" id="GO:0015689">
    <property type="term" value="P:molybdate ion transport"/>
    <property type="evidence" value="ECO:0007669"/>
    <property type="project" value="InterPro"/>
</dbReference>
<reference evidence="8" key="1">
    <citation type="submission" date="2016-08" db="EMBL/GenBank/DDBJ databases">
        <title>Discovery of first anaerobic lithoheterotrophic haloarchae widely represented in hypersaline habitats.</title>
        <authorList>
            <person name="Sorokin D.Y."/>
            <person name="Kublanov I.V."/>
            <person name="Roman P."/>
            <person name="Sinninghe Damste J.S."/>
            <person name="Golyshin P.N."/>
            <person name="Rojo D."/>
            <person name="Ciordia S."/>
            <person name="Mena Md.C."/>
            <person name="Ferrer M."/>
            <person name="Smedile F."/>
            <person name="Messina E."/>
            <person name="La Cono V."/>
            <person name="Yakimov M.M."/>
        </authorList>
    </citation>
    <scope>NUCLEOTIDE SEQUENCE [LARGE SCALE GENOMIC DNA]</scope>
    <source>
        <strain evidence="8">HSR6</strain>
    </source>
</reference>
<dbReference type="PANTHER" id="PTHR30432">
    <property type="entry name" value="TRANSCRIPTIONAL REGULATOR MODE"/>
    <property type="match status" value="1"/>
</dbReference>
<dbReference type="Pfam" id="PF00126">
    <property type="entry name" value="HTH_1"/>
    <property type="match status" value="1"/>
</dbReference>
<dbReference type="GO" id="GO:0005886">
    <property type="term" value="C:plasma membrane"/>
    <property type="evidence" value="ECO:0007669"/>
    <property type="project" value="UniProtKB-SubCell"/>
</dbReference>
<dbReference type="InterPro" id="IPR004606">
    <property type="entry name" value="Mop_domain"/>
</dbReference>
<proteinExistence type="inferred from homology"/>
<dbReference type="GeneID" id="30418530"/>
<dbReference type="Pfam" id="PF03459">
    <property type="entry name" value="TOBE"/>
    <property type="match status" value="1"/>
</dbReference>
<dbReference type="InterPro" id="IPR016462">
    <property type="entry name" value="ModE"/>
</dbReference>
<keyword evidence="8" id="KW-1185">Reference proteome</keyword>
<dbReference type="InterPro" id="IPR000847">
    <property type="entry name" value="LysR_HTH_N"/>
</dbReference>
<dbReference type="InterPro" id="IPR008995">
    <property type="entry name" value="Mo/tungstate-bd_C_term_dom"/>
</dbReference>
<dbReference type="Gene3D" id="2.40.50.100">
    <property type="match status" value="1"/>
</dbReference>
<dbReference type="AlphaFoldDB" id="A0A1J1AF53"/>
<evidence type="ECO:0000256" key="5">
    <source>
        <dbReference type="ARBA" id="ARBA00022737"/>
    </source>
</evidence>
<dbReference type="SUPFAM" id="SSF46785">
    <property type="entry name" value="Winged helix' DNA-binding domain"/>
    <property type="match status" value="1"/>
</dbReference>
<dbReference type="EMBL" id="CP016804">
    <property type="protein sequence ID" value="APE96427.1"/>
    <property type="molecule type" value="Genomic_DNA"/>
</dbReference>
<dbReference type="NCBIfam" id="TIGR00638">
    <property type="entry name" value="Mop"/>
    <property type="match status" value="1"/>
</dbReference>